<name>A0A921RK12_SORBI</name>
<reference evidence="3" key="1">
    <citation type="journal article" date="2019" name="BMC Genomics">
        <title>A new reference genome for Sorghum bicolor reveals high levels of sequence similarity between sweet and grain genotypes: implications for the genetics of sugar metabolism.</title>
        <authorList>
            <person name="Cooper E.A."/>
            <person name="Brenton Z.W."/>
            <person name="Flinn B.S."/>
            <person name="Jenkins J."/>
            <person name="Shu S."/>
            <person name="Flowers D."/>
            <person name="Luo F."/>
            <person name="Wang Y."/>
            <person name="Xia P."/>
            <person name="Barry K."/>
            <person name="Daum C."/>
            <person name="Lipzen A."/>
            <person name="Yoshinaga Y."/>
            <person name="Schmutz J."/>
            <person name="Saski C."/>
            <person name="Vermerris W."/>
            <person name="Kresovich S."/>
        </authorList>
    </citation>
    <scope>NUCLEOTIDE SEQUENCE</scope>
</reference>
<evidence type="ECO:0000313" key="4">
    <source>
        <dbReference type="Proteomes" id="UP000807115"/>
    </source>
</evidence>
<keyword evidence="2" id="KW-0732">Signal</keyword>
<dbReference type="EMBL" id="CM027682">
    <property type="protein sequence ID" value="KAG0540786.1"/>
    <property type="molecule type" value="Genomic_DNA"/>
</dbReference>
<sequence>MPRGSRHGTAARAWLPFLLLPSLPPSSLISRRSGLIFLQEGKQRQILGAAGFDQRTTGGGSGQGGGCGRWERERGEDEDEDTRRLVRGSTSTGGDGNSNSNSEQVNRKLKS</sequence>
<comment type="caution">
    <text evidence="3">The sequence shown here is derived from an EMBL/GenBank/DDBJ whole genome shotgun (WGS) entry which is preliminary data.</text>
</comment>
<reference evidence="3" key="2">
    <citation type="submission" date="2020-10" db="EMBL/GenBank/DDBJ databases">
        <authorList>
            <person name="Cooper E.A."/>
            <person name="Brenton Z.W."/>
            <person name="Flinn B.S."/>
            <person name="Jenkins J."/>
            <person name="Shu S."/>
            <person name="Flowers D."/>
            <person name="Luo F."/>
            <person name="Wang Y."/>
            <person name="Xia P."/>
            <person name="Barry K."/>
            <person name="Daum C."/>
            <person name="Lipzen A."/>
            <person name="Yoshinaga Y."/>
            <person name="Schmutz J."/>
            <person name="Saski C."/>
            <person name="Vermerris W."/>
            <person name="Kresovich S."/>
        </authorList>
    </citation>
    <scope>NUCLEOTIDE SEQUENCE</scope>
</reference>
<organism evidence="3 4">
    <name type="scientific">Sorghum bicolor</name>
    <name type="common">Sorghum</name>
    <name type="synonym">Sorghum vulgare</name>
    <dbReference type="NCBI Taxonomy" id="4558"/>
    <lineage>
        <taxon>Eukaryota</taxon>
        <taxon>Viridiplantae</taxon>
        <taxon>Streptophyta</taxon>
        <taxon>Embryophyta</taxon>
        <taxon>Tracheophyta</taxon>
        <taxon>Spermatophyta</taxon>
        <taxon>Magnoliopsida</taxon>
        <taxon>Liliopsida</taxon>
        <taxon>Poales</taxon>
        <taxon>Poaceae</taxon>
        <taxon>PACMAD clade</taxon>
        <taxon>Panicoideae</taxon>
        <taxon>Andropogonodae</taxon>
        <taxon>Andropogoneae</taxon>
        <taxon>Sorghinae</taxon>
        <taxon>Sorghum</taxon>
    </lineage>
</organism>
<evidence type="ECO:0000256" key="2">
    <source>
        <dbReference type="SAM" id="SignalP"/>
    </source>
</evidence>
<proteinExistence type="predicted"/>
<gene>
    <name evidence="3" type="ORF">BDA96_03G439400</name>
</gene>
<feature type="chain" id="PRO_5037320594" evidence="2">
    <location>
        <begin position="30"/>
        <end position="111"/>
    </location>
</feature>
<evidence type="ECO:0000313" key="3">
    <source>
        <dbReference type="EMBL" id="KAG0540786.1"/>
    </source>
</evidence>
<accession>A0A921RK12</accession>
<feature type="signal peptide" evidence="2">
    <location>
        <begin position="1"/>
        <end position="29"/>
    </location>
</feature>
<protein>
    <submittedName>
        <fullName evidence="3">Uncharacterized protein</fullName>
    </submittedName>
</protein>
<feature type="region of interest" description="Disordered" evidence="1">
    <location>
        <begin position="48"/>
        <end position="111"/>
    </location>
</feature>
<evidence type="ECO:0000256" key="1">
    <source>
        <dbReference type="SAM" id="MobiDB-lite"/>
    </source>
</evidence>
<dbReference type="AlphaFoldDB" id="A0A921RK12"/>
<dbReference type="Proteomes" id="UP000807115">
    <property type="component" value="Chromosome 3"/>
</dbReference>
<feature type="compositionally biased region" description="Gly residues" evidence="1">
    <location>
        <begin position="57"/>
        <end position="68"/>
    </location>
</feature>